<gene>
    <name evidence="1" type="ORF">L6452_08312</name>
</gene>
<keyword evidence="2" id="KW-1185">Reference proteome</keyword>
<dbReference type="EMBL" id="CM042049">
    <property type="protein sequence ID" value="KAI3745901.1"/>
    <property type="molecule type" value="Genomic_DNA"/>
</dbReference>
<evidence type="ECO:0000313" key="1">
    <source>
        <dbReference type="EMBL" id="KAI3745901.1"/>
    </source>
</evidence>
<reference evidence="1 2" key="2">
    <citation type="journal article" date="2022" name="Mol. Ecol. Resour.">
        <title>The genomes of chicory, endive, great burdock and yacon provide insights into Asteraceae paleo-polyploidization history and plant inulin production.</title>
        <authorList>
            <person name="Fan W."/>
            <person name="Wang S."/>
            <person name="Wang H."/>
            <person name="Wang A."/>
            <person name="Jiang F."/>
            <person name="Liu H."/>
            <person name="Zhao H."/>
            <person name="Xu D."/>
            <person name="Zhang Y."/>
        </authorList>
    </citation>
    <scope>NUCLEOTIDE SEQUENCE [LARGE SCALE GENOMIC DNA]</scope>
    <source>
        <strain evidence="2">cv. Niubang</strain>
    </source>
</reference>
<comment type="caution">
    <text evidence="1">The sequence shown here is derived from an EMBL/GenBank/DDBJ whole genome shotgun (WGS) entry which is preliminary data.</text>
</comment>
<sequence>MSWSFTITPANGPFPPLLQRTTRVKWWDKLPKYQIEKMTYSRRSRPISRCKSLGTQYKASSIIEDDEGTSSFQKMHGPQQ</sequence>
<protein>
    <submittedName>
        <fullName evidence="1">Uncharacterized protein</fullName>
    </submittedName>
</protein>
<accession>A0ACB9DI11</accession>
<dbReference type="Proteomes" id="UP001055879">
    <property type="component" value="Linkage Group LG03"/>
</dbReference>
<proteinExistence type="predicted"/>
<reference evidence="2" key="1">
    <citation type="journal article" date="2022" name="Mol. Ecol. Resour.">
        <title>The genomes of chicory, endive, great burdock and yacon provide insights into Asteraceae palaeo-polyploidization history and plant inulin production.</title>
        <authorList>
            <person name="Fan W."/>
            <person name="Wang S."/>
            <person name="Wang H."/>
            <person name="Wang A."/>
            <person name="Jiang F."/>
            <person name="Liu H."/>
            <person name="Zhao H."/>
            <person name="Xu D."/>
            <person name="Zhang Y."/>
        </authorList>
    </citation>
    <scope>NUCLEOTIDE SEQUENCE [LARGE SCALE GENOMIC DNA]</scope>
    <source>
        <strain evidence="2">cv. Niubang</strain>
    </source>
</reference>
<organism evidence="1 2">
    <name type="scientific">Arctium lappa</name>
    <name type="common">Greater burdock</name>
    <name type="synonym">Lappa major</name>
    <dbReference type="NCBI Taxonomy" id="4217"/>
    <lineage>
        <taxon>Eukaryota</taxon>
        <taxon>Viridiplantae</taxon>
        <taxon>Streptophyta</taxon>
        <taxon>Embryophyta</taxon>
        <taxon>Tracheophyta</taxon>
        <taxon>Spermatophyta</taxon>
        <taxon>Magnoliopsida</taxon>
        <taxon>eudicotyledons</taxon>
        <taxon>Gunneridae</taxon>
        <taxon>Pentapetalae</taxon>
        <taxon>asterids</taxon>
        <taxon>campanulids</taxon>
        <taxon>Asterales</taxon>
        <taxon>Asteraceae</taxon>
        <taxon>Carduoideae</taxon>
        <taxon>Cardueae</taxon>
        <taxon>Arctiinae</taxon>
        <taxon>Arctium</taxon>
    </lineage>
</organism>
<name>A0ACB9DI11_ARCLA</name>
<evidence type="ECO:0000313" key="2">
    <source>
        <dbReference type="Proteomes" id="UP001055879"/>
    </source>
</evidence>